<evidence type="ECO:0000313" key="8">
    <source>
        <dbReference type="EMBL" id="HIR60546.1"/>
    </source>
</evidence>
<dbReference type="AlphaFoldDB" id="A0A9D1J4B1"/>
<dbReference type="Gene3D" id="2.30.30.240">
    <property type="entry name" value="PRC-barrel domain"/>
    <property type="match status" value="1"/>
</dbReference>
<reference evidence="8" key="1">
    <citation type="submission" date="2020-10" db="EMBL/GenBank/DDBJ databases">
        <authorList>
            <person name="Gilroy R."/>
        </authorList>
    </citation>
    <scope>NUCLEOTIDE SEQUENCE</scope>
    <source>
        <strain evidence="8">CHK189-12415</strain>
    </source>
</reference>
<evidence type="ECO:0000256" key="1">
    <source>
        <dbReference type="ARBA" id="ARBA00022490"/>
    </source>
</evidence>
<accession>A0A9D1J4B1</accession>
<dbReference type="Pfam" id="PF01782">
    <property type="entry name" value="RimM"/>
    <property type="match status" value="1"/>
</dbReference>
<dbReference type="InterPro" id="IPR002676">
    <property type="entry name" value="RimM_N"/>
</dbReference>
<evidence type="ECO:0000313" key="9">
    <source>
        <dbReference type="Proteomes" id="UP000824241"/>
    </source>
</evidence>
<comment type="subunit">
    <text evidence="5">Binds ribosomal protein uS19.</text>
</comment>
<dbReference type="GO" id="GO:0006364">
    <property type="term" value="P:rRNA processing"/>
    <property type="evidence" value="ECO:0007669"/>
    <property type="project" value="UniProtKB-UniRule"/>
</dbReference>
<dbReference type="GO" id="GO:0043022">
    <property type="term" value="F:ribosome binding"/>
    <property type="evidence" value="ECO:0007669"/>
    <property type="project" value="InterPro"/>
</dbReference>
<dbReference type="Proteomes" id="UP000824241">
    <property type="component" value="Unassembled WGS sequence"/>
</dbReference>
<organism evidence="8 9">
    <name type="scientific">Candidatus Faecivivens stercoravium</name>
    <dbReference type="NCBI Taxonomy" id="2840803"/>
    <lineage>
        <taxon>Bacteria</taxon>
        <taxon>Bacillati</taxon>
        <taxon>Bacillota</taxon>
        <taxon>Clostridia</taxon>
        <taxon>Eubacteriales</taxon>
        <taxon>Oscillospiraceae</taxon>
        <taxon>Oscillospiraceae incertae sedis</taxon>
        <taxon>Candidatus Faecivivens</taxon>
    </lineage>
</organism>
<dbReference type="InterPro" id="IPR056792">
    <property type="entry name" value="PRC_RimM"/>
</dbReference>
<dbReference type="HAMAP" id="MF_00014">
    <property type="entry name" value="Ribosome_mat_RimM"/>
    <property type="match status" value="1"/>
</dbReference>
<dbReference type="Pfam" id="PF24986">
    <property type="entry name" value="PRC_RimM"/>
    <property type="match status" value="1"/>
</dbReference>
<comment type="caution">
    <text evidence="8">The sequence shown here is derived from an EMBL/GenBank/DDBJ whole genome shotgun (WGS) entry which is preliminary data.</text>
</comment>
<comment type="domain">
    <text evidence="5">The PRC barrel domain binds ribosomal protein uS19.</text>
</comment>
<dbReference type="EMBL" id="DVHA01000101">
    <property type="protein sequence ID" value="HIR60546.1"/>
    <property type="molecule type" value="Genomic_DNA"/>
</dbReference>
<dbReference type="SUPFAM" id="SSF50447">
    <property type="entry name" value="Translation proteins"/>
    <property type="match status" value="1"/>
</dbReference>
<dbReference type="InterPro" id="IPR009000">
    <property type="entry name" value="Transl_B-barrel_sf"/>
</dbReference>
<dbReference type="InterPro" id="IPR036976">
    <property type="entry name" value="RimM_N_sf"/>
</dbReference>
<dbReference type="GO" id="GO:0005737">
    <property type="term" value="C:cytoplasm"/>
    <property type="evidence" value="ECO:0007669"/>
    <property type="project" value="UniProtKB-SubCell"/>
</dbReference>
<keyword evidence="2 5" id="KW-0690">Ribosome biogenesis</keyword>
<dbReference type="NCBIfam" id="TIGR02273">
    <property type="entry name" value="16S_RimM"/>
    <property type="match status" value="1"/>
</dbReference>
<keyword evidence="3 5" id="KW-0698">rRNA processing</keyword>
<dbReference type="Gene3D" id="2.40.30.60">
    <property type="entry name" value="RimM"/>
    <property type="match status" value="1"/>
</dbReference>
<keyword evidence="1 5" id="KW-0963">Cytoplasm</keyword>
<evidence type="ECO:0000259" key="6">
    <source>
        <dbReference type="Pfam" id="PF01782"/>
    </source>
</evidence>
<dbReference type="PANTHER" id="PTHR33692:SF1">
    <property type="entry name" value="RIBOSOME MATURATION FACTOR RIMM"/>
    <property type="match status" value="1"/>
</dbReference>
<comment type="function">
    <text evidence="5">An accessory protein needed during the final step in the assembly of 30S ribosomal subunit, possibly for assembly of the head region. Essential for efficient processing of 16S rRNA. May be needed both before and after RbfA during the maturation of 16S rRNA. It has affinity for free ribosomal 30S subunits but not for 70S ribosomes.</text>
</comment>
<comment type="subcellular location">
    <subcellularLocation>
        <location evidence="5">Cytoplasm</location>
    </subcellularLocation>
</comment>
<comment type="similarity">
    <text evidence="5">Belongs to the RimM family.</text>
</comment>
<evidence type="ECO:0000259" key="7">
    <source>
        <dbReference type="Pfam" id="PF24986"/>
    </source>
</evidence>
<dbReference type="SUPFAM" id="SSF50346">
    <property type="entry name" value="PRC-barrel domain"/>
    <property type="match status" value="1"/>
</dbReference>
<evidence type="ECO:0000256" key="3">
    <source>
        <dbReference type="ARBA" id="ARBA00022552"/>
    </source>
</evidence>
<dbReference type="InterPro" id="IPR011961">
    <property type="entry name" value="RimM"/>
</dbReference>
<dbReference type="PANTHER" id="PTHR33692">
    <property type="entry name" value="RIBOSOME MATURATION FACTOR RIMM"/>
    <property type="match status" value="1"/>
</dbReference>
<dbReference type="InterPro" id="IPR011033">
    <property type="entry name" value="PRC_barrel-like_sf"/>
</dbReference>
<dbReference type="GO" id="GO:0005840">
    <property type="term" value="C:ribosome"/>
    <property type="evidence" value="ECO:0007669"/>
    <property type="project" value="InterPro"/>
</dbReference>
<gene>
    <name evidence="5 8" type="primary">rimM</name>
    <name evidence="8" type="ORF">IAB37_03115</name>
</gene>
<protein>
    <recommendedName>
        <fullName evidence="5">Ribosome maturation factor RimM</fullName>
    </recommendedName>
</protein>
<feature type="domain" description="Ribosome maturation factor RimM PRC barrel" evidence="7">
    <location>
        <begin position="95"/>
        <end position="163"/>
    </location>
</feature>
<sequence length="166" mass="18644">MEQLLETGKIVSVHALKGEVKVEPWCDSPDFLAEFDELFLDGEWVEVERARVQKNMVILKLQGVDTPEAAGRLVGKILYIDRDQVELEEGTYFVADLIGLKVVDADDPEKVYGTLTQVSSTGANDVYHILFPNGRTYHIPAIPQVVEETDLENGVMRIRPLEGLFE</sequence>
<feature type="domain" description="RimM N-terminal" evidence="6">
    <location>
        <begin position="7"/>
        <end position="84"/>
    </location>
</feature>
<keyword evidence="4 5" id="KW-0143">Chaperone</keyword>
<proteinExistence type="inferred from homology"/>
<evidence type="ECO:0000256" key="5">
    <source>
        <dbReference type="HAMAP-Rule" id="MF_00014"/>
    </source>
</evidence>
<reference evidence="8" key="2">
    <citation type="journal article" date="2021" name="PeerJ">
        <title>Extensive microbial diversity within the chicken gut microbiome revealed by metagenomics and culture.</title>
        <authorList>
            <person name="Gilroy R."/>
            <person name="Ravi A."/>
            <person name="Getino M."/>
            <person name="Pursley I."/>
            <person name="Horton D.L."/>
            <person name="Alikhan N.F."/>
            <person name="Baker D."/>
            <person name="Gharbi K."/>
            <person name="Hall N."/>
            <person name="Watson M."/>
            <person name="Adriaenssens E.M."/>
            <person name="Foster-Nyarko E."/>
            <person name="Jarju S."/>
            <person name="Secka A."/>
            <person name="Antonio M."/>
            <person name="Oren A."/>
            <person name="Chaudhuri R.R."/>
            <person name="La Ragione R."/>
            <person name="Hildebrand F."/>
            <person name="Pallen M.J."/>
        </authorList>
    </citation>
    <scope>NUCLEOTIDE SEQUENCE</scope>
    <source>
        <strain evidence="8">CHK189-12415</strain>
    </source>
</reference>
<evidence type="ECO:0000256" key="4">
    <source>
        <dbReference type="ARBA" id="ARBA00023186"/>
    </source>
</evidence>
<name>A0A9D1J4B1_9FIRM</name>
<dbReference type="GO" id="GO:0042274">
    <property type="term" value="P:ribosomal small subunit biogenesis"/>
    <property type="evidence" value="ECO:0007669"/>
    <property type="project" value="UniProtKB-UniRule"/>
</dbReference>
<evidence type="ECO:0000256" key="2">
    <source>
        <dbReference type="ARBA" id="ARBA00022517"/>
    </source>
</evidence>